<dbReference type="EMBL" id="MGGM01000027">
    <property type="protein sequence ID" value="OGM28603.1"/>
    <property type="molecule type" value="Genomic_DNA"/>
</dbReference>
<comment type="caution">
    <text evidence="2">The sequence shown here is derived from an EMBL/GenBank/DDBJ whole genome shotgun (WGS) entry which is preliminary data.</text>
</comment>
<evidence type="ECO:0000313" key="2">
    <source>
        <dbReference type="EMBL" id="OGM28603.1"/>
    </source>
</evidence>
<protein>
    <submittedName>
        <fullName evidence="2">Uncharacterized protein</fullName>
    </submittedName>
</protein>
<feature type="transmembrane region" description="Helical" evidence="1">
    <location>
        <begin position="139"/>
        <end position="166"/>
    </location>
</feature>
<sequence>MNGKLKIFGILLLMSPFFWWTFSKPLDVLKNIAETPKKSFVEVKETFSDEWLAPVNAMRVPGTAYSSPTLISSLFYNKLHVVMTKAMNSLSRLEPGLYFTSGALPAKVEAIPLIFFPMALMGLAEALRASLKVTLGIALLSAAASFIVASEAVIMETAIFVTYLYLIALGIKSLPKRWLYLGTPVFLMYVLFVIGRTIWRIG</sequence>
<keyword evidence="1" id="KW-0812">Transmembrane</keyword>
<name>A0A1F7YMU9_9BACT</name>
<gene>
    <name evidence="2" type="ORF">A2801_01820</name>
</gene>
<keyword evidence="1" id="KW-0472">Membrane</keyword>
<dbReference type="Proteomes" id="UP000177263">
    <property type="component" value="Unassembled WGS sequence"/>
</dbReference>
<dbReference type="AlphaFoldDB" id="A0A1F7YMU9"/>
<evidence type="ECO:0000256" key="1">
    <source>
        <dbReference type="SAM" id="Phobius"/>
    </source>
</evidence>
<dbReference type="STRING" id="1802500.A2801_01820"/>
<reference evidence="2 3" key="1">
    <citation type="journal article" date="2016" name="Nat. Commun.">
        <title>Thousands of microbial genomes shed light on interconnected biogeochemical processes in an aquifer system.</title>
        <authorList>
            <person name="Anantharaman K."/>
            <person name="Brown C.T."/>
            <person name="Hug L.A."/>
            <person name="Sharon I."/>
            <person name="Castelle C.J."/>
            <person name="Probst A.J."/>
            <person name="Thomas B.C."/>
            <person name="Singh A."/>
            <person name="Wilkins M.J."/>
            <person name="Karaoz U."/>
            <person name="Brodie E.L."/>
            <person name="Williams K.H."/>
            <person name="Hubbard S.S."/>
            <person name="Banfield J.F."/>
        </authorList>
    </citation>
    <scope>NUCLEOTIDE SEQUENCE [LARGE SCALE GENOMIC DNA]</scope>
</reference>
<feature type="transmembrane region" description="Helical" evidence="1">
    <location>
        <begin position="178"/>
        <end position="199"/>
    </location>
</feature>
<evidence type="ECO:0000313" key="3">
    <source>
        <dbReference type="Proteomes" id="UP000177263"/>
    </source>
</evidence>
<proteinExistence type="predicted"/>
<keyword evidence="1" id="KW-1133">Transmembrane helix</keyword>
<organism evidence="2 3">
    <name type="scientific">Candidatus Woesebacteria bacterium RIFCSPHIGHO2_01_FULL_41_10</name>
    <dbReference type="NCBI Taxonomy" id="1802500"/>
    <lineage>
        <taxon>Bacteria</taxon>
        <taxon>Candidatus Woeseibacteriota</taxon>
    </lineage>
</organism>
<accession>A0A1F7YMU9</accession>